<evidence type="ECO:0000259" key="2">
    <source>
        <dbReference type="Pfam" id="PF18426"/>
    </source>
</evidence>
<dbReference type="OrthoDB" id="8668956at2"/>
<dbReference type="Pfam" id="PF18426">
    <property type="entry name" value="Tli4_C"/>
    <property type="match status" value="1"/>
</dbReference>
<dbReference type="EMBL" id="PREU01000020">
    <property type="protein sequence ID" value="PPA72770.1"/>
    <property type="molecule type" value="Genomic_DNA"/>
</dbReference>
<feature type="compositionally biased region" description="Acidic residues" evidence="1">
    <location>
        <begin position="397"/>
        <end position="416"/>
    </location>
</feature>
<evidence type="ECO:0000313" key="4">
    <source>
        <dbReference type="Proteomes" id="UP000239990"/>
    </source>
</evidence>
<comment type="caution">
    <text evidence="3">The sequence shown here is derived from an EMBL/GenBank/DDBJ whole genome shotgun (WGS) entry which is preliminary data.</text>
</comment>
<dbReference type="AlphaFoldDB" id="A0A2S5GI90"/>
<feature type="domain" description="Tle cognate immunity protein 4 C-terminal" evidence="2">
    <location>
        <begin position="186"/>
        <end position="301"/>
    </location>
</feature>
<dbReference type="Proteomes" id="UP000239990">
    <property type="component" value="Unassembled WGS sequence"/>
</dbReference>
<evidence type="ECO:0000313" key="3">
    <source>
        <dbReference type="EMBL" id="PPA72770.1"/>
    </source>
</evidence>
<name>A0A2S5GI90_9BURK</name>
<protein>
    <recommendedName>
        <fullName evidence="2">Tle cognate immunity protein 4 C-terminal domain-containing protein</fullName>
    </recommendedName>
</protein>
<evidence type="ECO:0000256" key="1">
    <source>
        <dbReference type="SAM" id="MobiDB-lite"/>
    </source>
</evidence>
<proteinExistence type="predicted"/>
<feature type="region of interest" description="Disordered" evidence="1">
    <location>
        <begin position="373"/>
        <end position="416"/>
    </location>
</feature>
<organism evidence="3 4">
    <name type="scientific">Achromobacter spanius</name>
    <dbReference type="NCBI Taxonomy" id="217203"/>
    <lineage>
        <taxon>Bacteria</taxon>
        <taxon>Pseudomonadati</taxon>
        <taxon>Pseudomonadota</taxon>
        <taxon>Betaproteobacteria</taxon>
        <taxon>Burkholderiales</taxon>
        <taxon>Alcaligenaceae</taxon>
        <taxon>Achromobacter</taxon>
    </lineage>
</organism>
<reference evidence="3 4" key="1">
    <citation type="submission" date="2018-02" db="EMBL/GenBank/DDBJ databases">
        <title>Draft Genome of Achromobacter spanius stain 6.</title>
        <authorList>
            <person name="Gunasekera T.S."/>
            <person name="Radwan O."/>
            <person name="Ruiz O.N."/>
        </authorList>
    </citation>
    <scope>NUCLEOTIDE SEQUENCE [LARGE SCALE GENOMIC DNA]</scope>
    <source>
        <strain evidence="3 4">6</strain>
    </source>
</reference>
<dbReference type="RefSeq" id="WP_104145753.1">
    <property type="nucleotide sequence ID" value="NZ_PREU01000020.1"/>
</dbReference>
<accession>A0A2S5GI90</accession>
<sequence>MKRTITIAAIAIAIASLIGSSFLLFQDKDSTVTTFSSSKRTWMFGRHLIDLPSDWLYGTGSFVKLYYGLGTDFNTVEVRVLGIDVSPGRYIEAINDRSLQIQQVAHDSGGSMLLAKLDIDPTATLLRFFRNRQQKNYHTHELHLLVGDVYVLIKAHSYQNVMAPVEARIQALAKTITKISDPLSAGPGFGLGPIIIREHHDQEVGVIEFFIDGSNVSLETRITALQPSPSTGLQARAKQQMAGMAYNTLRAGKLTLASMQAEQFAFGFTETNHHAFLFLAETYRDKRAFTQPSIHMRMSGGGTLTPPAAPDDHPDLVRWSLPRFVPNKHEIPLWKRPPPPPRVDATLSDKEAGKLWDAIVASVRLRYMAVAPKPPSAFDQGNPEKAAADQKALDEFLSTDEDGQPWTPPDDDPPSR</sequence>
<dbReference type="InterPro" id="IPR041290">
    <property type="entry name" value="Tli4_C"/>
</dbReference>
<gene>
    <name evidence="3" type="ORF">C4E15_28655</name>
</gene>